<accession>A0AAI9G4U6</accession>
<dbReference type="AlphaFoldDB" id="A0AAI9G4U6"/>
<name>A0AAI9G4U6_STEMA</name>
<evidence type="ECO:0000313" key="2">
    <source>
        <dbReference type="EMBL" id="EKZ1927613.1"/>
    </source>
</evidence>
<gene>
    <name evidence="2" type="ORF">REH87_002635</name>
</gene>
<proteinExistence type="predicted"/>
<organism evidence="2 3">
    <name type="scientific">Stenotrophomonas maltophilia</name>
    <name type="common">Pseudomonas maltophilia</name>
    <name type="synonym">Xanthomonas maltophilia</name>
    <dbReference type="NCBI Taxonomy" id="40324"/>
    <lineage>
        <taxon>Bacteria</taxon>
        <taxon>Pseudomonadati</taxon>
        <taxon>Pseudomonadota</taxon>
        <taxon>Gammaproteobacteria</taxon>
        <taxon>Lysobacterales</taxon>
        <taxon>Lysobacteraceae</taxon>
        <taxon>Stenotrophomonas</taxon>
        <taxon>Stenotrophomonas maltophilia group</taxon>
    </lineage>
</organism>
<reference evidence="2" key="1">
    <citation type="submission" date="2023-08" db="EMBL/GenBank/DDBJ databases">
        <authorList>
            <consortium name="Clinical and Environmental Microbiology Branch: Whole genome sequencing antimicrobial resistance pathogens in the healthcare setting"/>
        </authorList>
    </citation>
    <scope>NUCLEOTIDE SEQUENCE</scope>
    <source>
        <strain evidence="2">2023CJ-00293</strain>
    </source>
</reference>
<sequence>MAKPRTAPPSAPKTVQDDQPADVPVVTEDKTADAPPATDGLVPEQGHSELETATSAASAGDGAAVDPLQADHPAADQDAAIDAGAPSPEADITIGVAAGGGDSPNALVSDGLWLPMCFEVLSPFKHNDVVVKPPAWIEMTWEEAQAYQDAGVLGDDPVAPEELE</sequence>
<feature type="compositionally biased region" description="Pro residues" evidence="1">
    <location>
        <begin position="1"/>
        <end position="11"/>
    </location>
</feature>
<feature type="compositionally biased region" description="Low complexity" evidence="1">
    <location>
        <begin position="52"/>
        <end position="86"/>
    </location>
</feature>
<dbReference type="Proteomes" id="UP001225498">
    <property type="component" value="Unassembled WGS sequence"/>
</dbReference>
<evidence type="ECO:0000256" key="1">
    <source>
        <dbReference type="SAM" id="MobiDB-lite"/>
    </source>
</evidence>
<dbReference type="RefSeq" id="WP_049397716.1">
    <property type="nucleotide sequence ID" value="NZ_CP056088.1"/>
</dbReference>
<feature type="region of interest" description="Disordered" evidence="1">
    <location>
        <begin position="1"/>
        <end position="97"/>
    </location>
</feature>
<dbReference type="EMBL" id="ABLTIR010000059">
    <property type="protein sequence ID" value="EKZ1927613.1"/>
    <property type="molecule type" value="Genomic_DNA"/>
</dbReference>
<comment type="caution">
    <text evidence="2">The sequence shown here is derived from an EMBL/GenBank/DDBJ whole genome shotgun (WGS) entry which is preliminary data.</text>
</comment>
<protein>
    <submittedName>
        <fullName evidence="2">Uncharacterized protein</fullName>
    </submittedName>
</protein>
<feature type="compositionally biased region" description="Low complexity" evidence="1">
    <location>
        <begin position="17"/>
        <end position="26"/>
    </location>
</feature>
<evidence type="ECO:0000313" key="3">
    <source>
        <dbReference type="Proteomes" id="UP001225498"/>
    </source>
</evidence>